<dbReference type="OrthoDB" id="9788687at2"/>
<dbReference type="InterPro" id="IPR043502">
    <property type="entry name" value="DNA/RNA_pol_sf"/>
</dbReference>
<feature type="domain" description="Reverse transcriptase" evidence="1">
    <location>
        <begin position="1"/>
        <end position="288"/>
    </location>
</feature>
<dbReference type="PANTHER" id="PTHR34047">
    <property type="entry name" value="NUCLEAR INTRON MATURASE 1, MITOCHONDRIAL-RELATED"/>
    <property type="match status" value="1"/>
</dbReference>
<dbReference type="HOGENOM" id="CLU_013584_0_0_9"/>
<dbReference type="PANTHER" id="PTHR34047:SF8">
    <property type="entry name" value="PROTEIN YKFC"/>
    <property type="match status" value="1"/>
</dbReference>
<accession>C8VZI0</accession>
<dbReference type="InterPro" id="IPR051083">
    <property type="entry name" value="GrpII_Intron_Splice-Mob/Def"/>
</dbReference>
<keyword evidence="2" id="KW-0548">Nucleotidyltransferase</keyword>
<dbReference type="KEGG" id="dae:Dtox_4258"/>
<gene>
    <name evidence="2" type="ordered locus">Dtox_4258</name>
</gene>
<dbReference type="Pfam" id="PF00078">
    <property type="entry name" value="RVT_1"/>
    <property type="match status" value="1"/>
</dbReference>
<dbReference type="PROSITE" id="PS50878">
    <property type="entry name" value="RT_POL"/>
    <property type="match status" value="1"/>
</dbReference>
<organism evidence="2 3">
    <name type="scientific">Desulfofarcimen acetoxidans (strain ATCC 49208 / DSM 771 / KCTC 5769 / VKM B-1644 / 5575)</name>
    <name type="common">Desulfotomaculum acetoxidans</name>
    <dbReference type="NCBI Taxonomy" id="485916"/>
    <lineage>
        <taxon>Bacteria</taxon>
        <taxon>Bacillati</taxon>
        <taxon>Bacillota</taxon>
        <taxon>Clostridia</taxon>
        <taxon>Eubacteriales</taxon>
        <taxon>Peptococcaceae</taxon>
        <taxon>Desulfofarcimen</taxon>
    </lineage>
</organism>
<keyword evidence="2" id="KW-0808">Transferase</keyword>
<dbReference type="EMBL" id="CP001720">
    <property type="protein sequence ID" value="ACV64925.1"/>
    <property type="molecule type" value="Genomic_DNA"/>
</dbReference>
<dbReference type="eggNOG" id="COG3344">
    <property type="taxonomic scope" value="Bacteria"/>
</dbReference>
<sequence>MKHYSNLYSSICSFEGLYQSYLKARKRKRYRNEVLKYTANLGENLIQAEEELISKSYRVSPYRKSFVYEPKKRLVMALPFGDRIVQWSVYRTLNPLLNKRYISHSYACRTGYGSHRAVKQLQYWLRYLERRHGRIYVLKADMTKYFYRVDHDIIMNILERIIGDYDLIWLLEEIVRCEHTWFGLPLDAEGFECELTGEVGIPIGNLTSQMIANLYLNELDQYAKHNLQIKYYMRYMDDVLILHNDKKYLWHIKEEIEEFLDRNLRLKLNNKTCVRTNTQGIDWIGYRVWPTHVKLRKSTAQRMKARLKYLQGLYAVGEADFKEVNATVQSYLGILKHCDSYNLREKLFGDLTWARDSTQQSQLQGEILL</sequence>
<evidence type="ECO:0000313" key="3">
    <source>
        <dbReference type="Proteomes" id="UP000002217"/>
    </source>
</evidence>
<dbReference type="RefSeq" id="WP_015759595.1">
    <property type="nucleotide sequence ID" value="NC_013216.1"/>
</dbReference>
<dbReference type="CDD" id="cd01646">
    <property type="entry name" value="RT_Bac_retron_I"/>
    <property type="match status" value="1"/>
</dbReference>
<dbReference type="SUPFAM" id="SSF56672">
    <property type="entry name" value="DNA/RNA polymerases"/>
    <property type="match status" value="1"/>
</dbReference>
<dbReference type="InterPro" id="IPR000477">
    <property type="entry name" value="RT_dom"/>
</dbReference>
<keyword evidence="3" id="KW-1185">Reference proteome</keyword>
<evidence type="ECO:0000259" key="1">
    <source>
        <dbReference type="PROSITE" id="PS50878"/>
    </source>
</evidence>
<dbReference type="Proteomes" id="UP000002217">
    <property type="component" value="Chromosome"/>
</dbReference>
<name>C8VZI0_DESAS</name>
<keyword evidence="2" id="KW-0695">RNA-directed DNA polymerase</keyword>
<proteinExistence type="predicted"/>
<dbReference type="GO" id="GO:0003964">
    <property type="term" value="F:RNA-directed DNA polymerase activity"/>
    <property type="evidence" value="ECO:0007669"/>
    <property type="project" value="UniProtKB-KW"/>
</dbReference>
<evidence type="ECO:0000313" key="2">
    <source>
        <dbReference type="EMBL" id="ACV64925.1"/>
    </source>
</evidence>
<dbReference type="AlphaFoldDB" id="C8VZI0"/>
<protein>
    <submittedName>
        <fullName evidence="2">RNA-directed DNA polymerase (Reverse transcriptase)</fullName>
    </submittedName>
</protein>
<dbReference type="STRING" id="485916.Dtox_4258"/>
<reference evidence="2 3" key="1">
    <citation type="journal article" date="2009" name="Stand. Genomic Sci.">
        <title>Complete genome sequence of Desulfotomaculum acetoxidans type strain (5575).</title>
        <authorList>
            <person name="Spring S."/>
            <person name="Lapidus A."/>
            <person name="Schroder M."/>
            <person name="Gleim D."/>
            <person name="Sims D."/>
            <person name="Meincke L."/>
            <person name="Glavina Del Rio T."/>
            <person name="Tice H."/>
            <person name="Copeland A."/>
            <person name="Cheng J.F."/>
            <person name="Lucas S."/>
            <person name="Chen F."/>
            <person name="Nolan M."/>
            <person name="Bruce D."/>
            <person name="Goodwin L."/>
            <person name="Pitluck S."/>
            <person name="Ivanova N."/>
            <person name="Mavromatis K."/>
            <person name="Mikhailova N."/>
            <person name="Pati A."/>
            <person name="Chen A."/>
            <person name="Palaniappan K."/>
            <person name="Land M."/>
            <person name="Hauser L."/>
            <person name="Chang Y.J."/>
            <person name="Jeffries C.D."/>
            <person name="Chain P."/>
            <person name="Saunders E."/>
            <person name="Brettin T."/>
            <person name="Detter J.C."/>
            <person name="Goker M."/>
            <person name="Bristow J."/>
            <person name="Eisen J.A."/>
            <person name="Markowitz V."/>
            <person name="Hugenholtz P."/>
            <person name="Kyrpides N.C."/>
            <person name="Klenk H.P."/>
            <person name="Han C."/>
        </authorList>
    </citation>
    <scope>NUCLEOTIDE SEQUENCE [LARGE SCALE GENOMIC DNA]</scope>
    <source>
        <strain evidence="3">ATCC 49208 / DSM 771 / VKM B-1644</strain>
    </source>
</reference>